<dbReference type="InterPro" id="IPR000907">
    <property type="entry name" value="LipOase"/>
</dbReference>
<keyword evidence="1" id="KW-0479">Metal-binding</keyword>
<keyword evidence="6" id="KW-1185">Reference proteome</keyword>
<evidence type="ECO:0000256" key="3">
    <source>
        <dbReference type="ARBA" id="ARBA00023002"/>
    </source>
</evidence>
<dbReference type="AlphaFoldDB" id="A0A7N0V956"/>
<dbReference type="InterPro" id="IPR013819">
    <property type="entry name" value="LipOase_C"/>
</dbReference>
<evidence type="ECO:0000256" key="2">
    <source>
        <dbReference type="ARBA" id="ARBA00022964"/>
    </source>
</evidence>
<sequence length="335" mass="38408">MRRSRSSNPRRRRRQRIRNLEHKLLHPHFRDTMFINATARQILINAGGLLELTVFPGKYAMEMSSVLYKDWVFTDHALPQDLLKRGMAVEDPAAPHGLRLLIEDYPYAVDGLNIWSAIETWVKDYCSFYYKSDRMVQDDVELQSWWHELLTEGHGDKKDAPWWPKMQTVAELIQSCTIIIWIASALHAAVNFGQYPYAGYMPVRPTISRRFMPEPGTPEYEELATDPDRAFLKTVTPQLQTLLGISVIEILSRHSSDEVYLGQRADAEWTADKGPITAFDDFSKRLKEIEETIVAMNNDERLKNRVGPVNVPYTLLYPTSGVGITNQGIPNSVTI</sequence>
<dbReference type="Gene3D" id="1.20.245.10">
    <property type="entry name" value="Lipoxygenase-1, Domain 5"/>
    <property type="match status" value="1"/>
</dbReference>
<dbReference type="Proteomes" id="UP000594263">
    <property type="component" value="Unplaced"/>
</dbReference>
<dbReference type="SUPFAM" id="SSF48484">
    <property type="entry name" value="Lipoxigenase"/>
    <property type="match status" value="1"/>
</dbReference>
<keyword evidence="2" id="KW-0223">Dioxygenase</keyword>
<proteinExistence type="predicted"/>
<evidence type="ECO:0000259" key="4">
    <source>
        <dbReference type="PROSITE" id="PS51393"/>
    </source>
</evidence>
<feature type="domain" description="Lipoxygenase" evidence="4">
    <location>
        <begin position="1"/>
        <end position="335"/>
    </location>
</feature>
<dbReference type="Pfam" id="PF00305">
    <property type="entry name" value="Lipoxygenase"/>
    <property type="match status" value="1"/>
</dbReference>
<dbReference type="GO" id="GO:0016702">
    <property type="term" value="F:oxidoreductase activity, acting on single donors with incorporation of molecular oxygen, incorporation of two atoms of oxygen"/>
    <property type="evidence" value="ECO:0007669"/>
    <property type="project" value="InterPro"/>
</dbReference>
<evidence type="ECO:0000313" key="6">
    <source>
        <dbReference type="Proteomes" id="UP000594263"/>
    </source>
</evidence>
<evidence type="ECO:0000256" key="1">
    <source>
        <dbReference type="ARBA" id="ARBA00022723"/>
    </source>
</evidence>
<dbReference type="EnsemblPlants" id="Kaladp0167s0014.1.v1.1">
    <property type="protein sequence ID" value="Kaladp0167s0014.1.v1.1"/>
    <property type="gene ID" value="Kaladp0167s0014.v1.1"/>
</dbReference>
<accession>A0A7N0V956</accession>
<name>A0A7N0V956_KALFE</name>
<dbReference type="InterPro" id="IPR036226">
    <property type="entry name" value="LipOase_C_sf"/>
</dbReference>
<dbReference type="PROSITE" id="PS51393">
    <property type="entry name" value="LIPOXYGENASE_3"/>
    <property type="match status" value="1"/>
</dbReference>
<protein>
    <recommendedName>
        <fullName evidence="4">Lipoxygenase domain-containing protein</fullName>
    </recommendedName>
</protein>
<dbReference type="Gramene" id="Kaladp0167s0014.1.v1.1">
    <property type="protein sequence ID" value="Kaladp0167s0014.1.v1.1"/>
    <property type="gene ID" value="Kaladp0167s0014.v1.1"/>
</dbReference>
<reference evidence="5" key="1">
    <citation type="submission" date="2021-01" db="UniProtKB">
        <authorList>
            <consortium name="EnsemblPlants"/>
        </authorList>
    </citation>
    <scope>IDENTIFICATION</scope>
</reference>
<dbReference type="GO" id="GO:0034440">
    <property type="term" value="P:lipid oxidation"/>
    <property type="evidence" value="ECO:0007669"/>
    <property type="project" value="InterPro"/>
</dbReference>
<dbReference type="OMA" id="SWWHELL"/>
<keyword evidence="3" id="KW-0560">Oxidoreductase</keyword>
<evidence type="ECO:0000313" key="5">
    <source>
        <dbReference type="EnsemblPlants" id="Kaladp0167s0014.1.v1.1"/>
    </source>
</evidence>
<organism evidence="5 6">
    <name type="scientific">Kalanchoe fedtschenkoi</name>
    <name type="common">Lavender scallops</name>
    <name type="synonym">South American air plant</name>
    <dbReference type="NCBI Taxonomy" id="63787"/>
    <lineage>
        <taxon>Eukaryota</taxon>
        <taxon>Viridiplantae</taxon>
        <taxon>Streptophyta</taxon>
        <taxon>Embryophyta</taxon>
        <taxon>Tracheophyta</taxon>
        <taxon>Spermatophyta</taxon>
        <taxon>Magnoliopsida</taxon>
        <taxon>eudicotyledons</taxon>
        <taxon>Gunneridae</taxon>
        <taxon>Pentapetalae</taxon>
        <taxon>Saxifragales</taxon>
        <taxon>Crassulaceae</taxon>
        <taxon>Kalanchoe</taxon>
    </lineage>
</organism>
<dbReference type="GO" id="GO:0046872">
    <property type="term" value="F:metal ion binding"/>
    <property type="evidence" value="ECO:0007669"/>
    <property type="project" value="UniProtKB-KW"/>
</dbReference>
<dbReference type="PANTHER" id="PTHR11771">
    <property type="entry name" value="LIPOXYGENASE"/>
    <property type="match status" value="1"/>
</dbReference>